<organism evidence="1 2">
    <name type="scientific">Funiculus sociatus GB2-A5</name>
    <dbReference type="NCBI Taxonomy" id="2933946"/>
    <lineage>
        <taxon>Bacteria</taxon>
        <taxon>Bacillati</taxon>
        <taxon>Cyanobacteriota</taxon>
        <taxon>Cyanophyceae</taxon>
        <taxon>Coleofasciculales</taxon>
        <taxon>Coleofasciculaceae</taxon>
        <taxon>Funiculus</taxon>
    </lineage>
</organism>
<sequence length="72" mass="8460">MQEYILIDIEQIPVEYFCCKSKVQWVLYSYVEGEKVNFVRVNLKSAIAFIYDVISLEILIKLKEAIFRAVPV</sequence>
<keyword evidence="2" id="KW-1185">Reference proteome</keyword>
<reference evidence="1 2" key="1">
    <citation type="submission" date="2022-04" db="EMBL/GenBank/DDBJ databases">
        <title>Positive selection, recombination, and allopatry shape intraspecific diversity of widespread and dominant cyanobacteria.</title>
        <authorList>
            <person name="Wei J."/>
            <person name="Shu W."/>
            <person name="Hu C."/>
        </authorList>
    </citation>
    <scope>NUCLEOTIDE SEQUENCE [LARGE SCALE GENOMIC DNA]</scope>
    <source>
        <strain evidence="1 2">GB2-A5</strain>
    </source>
</reference>
<dbReference type="EMBL" id="JAMPKK010000033">
    <property type="protein sequence ID" value="MEP0865883.1"/>
    <property type="molecule type" value="Genomic_DNA"/>
</dbReference>
<evidence type="ECO:0000313" key="1">
    <source>
        <dbReference type="EMBL" id="MEP0865883.1"/>
    </source>
</evidence>
<name>A0ABV0JR75_9CYAN</name>
<accession>A0ABV0JR75</accession>
<protein>
    <submittedName>
        <fullName evidence="1">Uncharacterized protein</fullName>
    </submittedName>
</protein>
<evidence type="ECO:0000313" key="2">
    <source>
        <dbReference type="Proteomes" id="UP001442494"/>
    </source>
</evidence>
<proteinExistence type="predicted"/>
<gene>
    <name evidence="1" type="ORF">NDI37_15540</name>
</gene>
<comment type="caution">
    <text evidence="1">The sequence shown here is derived from an EMBL/GenBank/DDBJ whole genome shotgun (WGS) entry which is preliminary data.</text>
</comment>
<dbReference type="Proteomes" id="UP001442494">
    <property type="component" value="Unassembled WGS sequence"/>
</dbReference>